<keyword evidence="2 5" id="KW-0812">Transmembrane</keyword>
<feature type="transmembrane region" description="Helical" evidence="5">
    <location>
        <begin position="53"/>
        <end position="71"/>
    </location>
</feature>
<dbReference type="Pfam" id="PF04140">
    <property type="entry name" value="ICMT"/>
    <property type="match status" value="1"/>
</dbReference>
<reference evidence="6 7" key="1">
    <citation type="submission" date="2018-06" db="EMBL/GenBank/DDBJ databases">
        <title>Comparative genomics reveals the genomic features of Rhizophagus irregularis, R. cerebriforme, R. diaphanum and Gigaspora rosea, and their symbiotic lifestyle signature.</title>
        <authorList>
            <person name="Morin E."/>
            <person name="San Clemente H."/>
            <person name="Chen E.C.H."/>
            <person name="De La Providencia I."/>
            <person name="Hainaut M."/>
            <person name="Kuo A."/>
            <person name="Kohler A."/>
            <person name="Murat C."/>
            <person name="Tang N."/>
            <person name="Roy S."/>
            <person name="Loubradou J."/>
            <person name="Henrissat B."/>
            <person name="Grigoriev I.V."/>
            <person name="Corradi N."/>
            <person name="Roux C."/>
            <person name="Martin F.M."/>
        </authorList>
    </citation>
    <scope>NUCLEOTIDE SEQUENCE [LARGE SCALE GENOMIC DNA]</scope>
    <source>
        <strain evidence="6 7">DAOM 227022</strain>
    </source>
</reference>
<dbReference type="OrthoDB" id="422086at2759"/>
<name>A0A397SBQ7_9GLOM</name>
<evidence type="ECO:0000313" key="7">
    <source>
        <dbReference type="Proteomes" id="UP000265703"/>
    </source>
</evidence>
<sequence>MSTEGFSGIFIVNIPKLWNIFTLIQSSLYIYIMYQQEIGLIPILSNKFSEWNLLEIFCFSCSIGGALLRLWCYKCLKDFFTFNVTIKENHKLITTGPYSLLVHPS</sequence>
<proteinExistence type="inferred from homology"/>
<evidence type="ECO:0000256" key="4">
    <source>
        <dbReference type="ARBA" id="ARBA00023136"/>
    </source>
</evidence>
<feature type="non-terminal residue" evidence="6">
    <location>
        <position position="105"/>
    </location>
</feature>
<dbReference type="GO" id="GO:0004671">
    <property type="term" value="F:protein C-terminal S-isoprenylcysteine carboxyl O-methyltransferase activity"/>
    <property type="evidence" value="ECO:0007669"/>
    <property type="project" value="UniProtKB-EC"/>
</dbReference>
<comment type="similarity">
    <text evidence="5">Belongs to the class VI-like SAM-binding methyltransferase superfamily. Isoprenylcysteine carboxyl methyltransferase family.</text>
</comment>
<dbReference type="STRING" id="658196.A0A397SBQ7"/>
<evidence type="ECO:0000256" key="5">
    <source>
        <dbReference type="RuleBase" id="RU362022"/>
    </source>
</evidence>
<comment type="caution">
    <text evidence="5">Lacks conserved residue(s) required for the propagation of feature annotation.</text>
</comment>
<keyword evidence="4 5" id="KW-0472">Membrane</keyword>
<evidence type="ECO:0000313" key="6">
    <source>
        <dbReference type="EMBL" id="RIA82156.1"/>
    </source>
</evidence>
<comment type="subcellular location">
    <subcellularLocation>
        <location evidence="5">Endoplasmic reticulum membrane</location>
        <topology evidence="5">Multi-pass membrane protein</topology>
    </subcellularLocation>
    <subcellularLocation>
        <location evidence="1">Membrane</location>
        <topology evidence="1">Multi-pass membrane protein</topology>
    </subcellularLocation>
</comment>
<dbReference type="EMBL" id="QKYT01000699">
    <property type="protein sequence ID" value="RIA82156.1"/>
    <property type="molecule type" value="Genomic_DNA"/>
</dbReference>
<comment type="caution">
    <text evidence="6">The sequence shown here is derived from an EMBL/GenBank/DDBJ whole genome shotgun (WGS) entry which is preliminary data.</text>
</comment>
<dbReference type="Gene3D" id="1.20.120.1630">
    <property type="match status" value="1"/>
</dbReference>
<keyword evidence="5" id="KW-0808">Transferase</keyword>
<keyword evidence="3 5" id="KW-1133">Transmembrane helix</keyword>
<keyword evidence="7" id="KW-1185">Reference proteome</keyword>
<evidence type="ECO:0000256" key="1">
    <source>
        <dbReference type="ARBA" id="ARBA00004141"/>
    </source>
</evidence>
<dbReference type="EC" id="2.1.1.100" evidence="5"/>
<protein>
    <recommendedName>
        <fullName evidence="5">Protein-S-isoprenylcysteine O-methyltransferase</fullName>
        <ecNumber evidence="5">2.1.1.100</ecNumber>
    </recommendedName>
</protein>
<dbReference type="Proteomes" id="UP000265703">
    <property type="component" value="Unassembled WGS sequence"/>
</dbReference>
<evidence type="ECO:0000256" key="2">
    <source>
        <dbReference type="ARBA" id="ARBA00022692"/>
    </source>
</evidence>
<dbReference type="GO" id="GO:0005789">
    <property type="term" value="C:endoplasmic reticulum membrane"/>
    <property type="evidence" value="ECO:0007669"/>
    <property type="project" value="UniProtKB-SubCell"/>
</dbReference>
<dbReference type="AlphaFoldDB" id="A0A397SBQ7"/>
<evidence type="ECO:0000256" key="3">
    <source>
        <dbReference type="ARBA" id="ARBA00022989"/>
    </source>
</evidence>
<comment type="catalytic activity">
    <reaction evidence="5">
        <text>[protein]-C-terminal S-[(2E,6E)-farnesyl]-L-cysteine + S-adenosyl-L-methionine = [protein]-C-terminal S-[(2E,6E)-farnesyl]-L-cysteine methyl ester + S-adenosyl-L-homocysteine</text>
        <dbReference type="Rhea" id="RHEA:21672"/>
        <dbReference type="Rhea" id="RHEA-COMP:12125"/>
        <dbReference type="Rhea" id="RHEA-COMP:12126"/>
        <dbReference type="ChEBI" id="CHEBI:57856"/>
        <dbReference type="ChEBI" id="CHEBI:59789"/>
        <dbReference type="ChEBI" id="CHEBI:90510"/>
        <dbReference type="ChEBI" id="CHEBI:90511"/>
        <dbReference type="EC" id="2.1.1.100"/>
    </reaction>
</comment>
<keyword evidence="5" id="KW-0949">S-adenosyl-L-methionine</keyword>
<keyword evidence="5" id="KW-0256">Endoplasmic reticulum</keyword>
<dbReference type="InterPro" id="IPR007269">
    <property type="entry name" value="ICMT_MeTrfase"/>
</dbReference>
<organism evidence="6 7">
    <name type="scientific">Glomus cerebriforme</name>
    <dbReference type="NCBI Taxonomy" id="658196"/>
    <lineage>
        <taxon>Eukaryota</taxon>
        <taxon>Fungi</taxon>
        <taxon>Fungi incertae sedis</taxon>
        <taxon>Mucoromycota</taxon>
        <taxon>Glomeromycotina</taxon>
        <taxon>Glomeromycetes</taxon>
        <taxon>Glomerales</taxon>
        <taxon>Glomeraceae</taxon>
        <taxon>Glomus</taxon>
    </lineage>
</organism>
<accession>A0A397SBQ7</accession>
<dbReference type="GO" id="GO:0032259">
    <property type="term" value="P:methylation"/>
    <property type="evidence" value="ECO:0007669"/>
    <property type="project" value="UniProtKB-KW"/>
</dbReference>
<feature type="transmembrane region" description="Helical" evidence="5">
    <location>
        <begin position="6"/>
        <end position="32"/>
    </location>
</feature>
<keyword evidence="5" id="KW-0489">Methyltransferase</keyword>
<gene>
    <name evidence="6" type="ORF">C1645_881195</name>
</gene>